<keyword evidence="5" id="KW-1133">Transmembrane helix</keyword>
<dbReference type="Gene3D" id="3.40.190.10">
    <property type="entry name" value="Periplasmic binding protein-like II"/>
    <property type="match status" value="1"/>
</dbReference>
<dbReference type="Gene3D" id="3.10.105.10">
    <property type="entry name" value="Dipeptide-binding Protein, Domain 3"/>
    <property type="match status" value="1"/>
</dbReference>
<dbReference type="InterPro" id="IPR030678">
    <property type="entry name" value="Peptide/Ni-bd"/>
</dbReference>
<keyword evidence="4" id="KW-0732">Signal</keyword>
<gene>
    <name evidence="7" type="ORF">F6R98_00150</name>
</gene>
<accession>A0A5Q0BGA8</accession>
<dbReference type="GO" id="GO:0015833">
    <property type="term" value="P:peptide transport"/>
    <property type="evidence" value="ECO:0007669"/>
    <property type="project" value="TreeGrafter"/>
</dbReference>
<dbReference type="Gene3D" id="3.90.76.10">
    <property type="entry name" value="Dipeptide-binding Protein, Domain 1"/>
    <property type="match status" value="1"/>
</dbReference>
<dbReference type="EMBL" id="CP044205">
    <property type="protein sequence ID" value="QFY41217.1"/>
    <property type="molecule type" value="Genomic_DNA"/>
</dbReference>
<dbReference type="PIRSF" id="PIRSF002741">
    <property type="entry name" value="MppA"/>
    <property type="match status" value="1"/>
</dbReference>
<feature type="transmembrane region" description="Helical" evidence="5">
    <location>
        <begin position="685"/>
        <end position="707"/>
    </location>
</feature>
<evidence type="ECO:0000259" key="6">
    <source>
        <dbReference type="Pfam" id="PF00496"/>
    </source>
</evidence>
<dbReference type="PANTHER" id="PTHR30290">
    <property type="entry name" value="PERIPLASMIC BINDING COMPONENT OF ABC TRANSPORTER"/>
    <property type="match status" value="1"/>
</dbReference>
<dbReference type="AlphaFoldDB" id="A0A5Q0BGA8"/>
<evidence type="ECO:0000313" key="7">
    <source>
        <dbReference type="EMBL" id="QFY41217.1"/>
    </source>
</evidence>
<comment type="subcellular location">
    <subcellularLocation>
        <location evidence="1">Cell envelope</location>
    </subcellularLocation>
</comment>
<dbReference type="Proteomes" id="UP000325755">
    <property type="component" value="Chromosome"/>
</dbReference>
<dbReference type="GO" id="GO:0030288">
    <property type="term" value="C:outer membrane-bounded periplasmic space"/>
    <property type="evidence" value="ECO:0007669"/>
    <property type="project" value="UniProtKB-ARBA"/>
</dbReference>
<dbReference type="OrthoDB" id="9801912at2"/>
<dbReference type="CDD" id="cd08505">
    <property type="entry name" value="PBP2_NikA_DppA_OppA_like_18"/>
    <property type="match status" value="1"/>
</dbReference>
<evidence type="ECO:0000256" key="5">
    <source>
        <dbReference type="SAM" id="Phobius"/>
    </source>
</evidence>
<protein>
    <submittedName>
        <fullName evidence="7">Peptide ABC transporter substrate-binding protein</fullName>
    </submittedName>
</protein>
<dbReference type="GO" id="GO:0043190">
    <property type="term" value="C:ATP-binding cassette (ABC) transporter complex"/>
    <property type="evidence" value="ECO:0007669"/>
    <property type="project" value="InterPro"/>
</dbReference>
<dbReference type="FunCoup" id="A0A5Q0BGA8">
    <property type="interactions" value="323"/>
</dbReference>
<evidence type="ECO:0000256" key="1">
    <source>
        <dbReference type="ARBA" id="ARBA00004196"/>
    </source>
</evidence>
<dbReference type="InParanoid" id="A0A5Q0BGA8"/>
<keyword evidence="5" id="KW-0812">Transmembrane</keyword>
<keyword evidence="3" id="KW-0813">Transport</keyword>
<comment type="similarity">
    <text evidence="2">Belongs to the bacterial solute-binding protein 5 family.</text>
</comment>
<dbReference type="InterPro" id="IPR000914">
    <property type="entry name" value="SBP_5_dom"/>
</dbReference>
<dbReference type="KEGG" id="mmob:F6R98_00150"/>
<dbReference type="SUPFAM" id="SSF53850">
    <property type="entry name" value="Periplasmic binding protein-like II"/>
    <property type="match status" value="1"/>
</dbReference>
<dbReference type="InterPro" id="IPR039424">
    <property type="entry name" value="SBP_5"/>
</dbReference>
<sequence>MKFFLLLITLIALASCDKQRPPNDPYPSESAVGNTLYMAFAERPKHLDPARAYSDNEYGLIAQIYEPLYQYNYLKRPYTLEPLTATGLPTIRLLDSGLQPLPDSAPADSVAYSEYDIQIKPGIRYQPHPAFARLPDGNYRYHALTQDALSNIHGIGDFEETAAREVIAQDYLYQIMRLVHPQLHSPIAELMQDYIFGLKELGQQLEQDFRKQPPEAFFDLRNYKLEGVKVVDDHHLIIRIKGKFPQFRFWLAMPFFAPMPWEADAFYAQPGLVAKNISLDWFPVGSGAFMLSENNPNRRMLLSRNPNFHEEYYPAEGEAGDAAAGYLRDAGHKLPFLDRVLYTLEKESIPYWNKFLQGYYDSSGLSSDNFDQAVQFSGQGAMELSPAMKEKGIELKTSVATTLFYMGFNMLDPILGGATDRAIKLRQAIGIAVDYEEFIAIFANGRGVPAQGVIPPGIYGNEEGEASINPFIYDWVNGEAQRKNLAAAQKLMEEAGYPGGVDSSTGKQLILYLDTSANGPDSKATMNWYRKQFAKLGIQLVIRATDYNQFQQKIQAGNAQIYTLGWNADYPDPENFFFLLYGPNAKVANGGENASNYRNEPFDRLFERMRSMDDGPERLKLIRQMHDIIRHDAPWLFGYHPKGFALHHAWYSNLKPNQMANNEIKYLHIDPVLREHDRRAWNRPVYWPFIAALLILIAALVPAWLSYRKRQRASIS</sequence>
<evidence type="ECO:0000256" key="3">
    <source>
        <dbReference type="ARBA" id="ARBA00022448"/>
    </source>
</evidence>
<reference evidence="7 8" key="1">
    <citation type="submission" date="2019-09" db="EMBL/GenBank/DDBJ databases">
        <title>Ecophysiology of the spiral-shaped methanotroph Methylospira mobilis as revealed by the complete genome sequence.</title>
        <authorList>
            <person name="Oshkin I.Y."/>
            <person name="Dedysh S.N."/>
            <person name="Miroshnikov K."/>
            <person name="Danilova O.V."/>
            <person name="Hakobyan A."/>
            <person name="Liesack W."/>
        </authorList>
    </citation>
    <scope>NUCLEOTIDE SEQUENCE [LARGE SCALE GENOMIC DNA]</scope>
    <source>
        <strain evidence="7 8">Shm1</strain>
    </source>
</reference>
<keyword evidence="8" id="KW-1185">Reference proteome</keyword>
<feature type="domain" description="Solute-binding protein family 5" evidence="6">
    <location>
        <begin position="167"/>
        <end position="584"/>
    </location>
</feature>
<evidence type="ECO:0000256" key="4">
    <source>
        <dbReference type="ARBA" id="ARBA00022729"/>
    </source>
</evidence>
<dbReference type="RefSeq" id="WP_153247194.1">
    <property type="nucleotide sequence ID" value="NZ_CP044205.1"/>
</dbReference>
<proteinExistence type="inferred from homology"/>
<keyword evidence="5" id="KW-0472">Membrane</keyword>
<dbReference type="GO" id="GO:1904680">
    <property type="term" value="F:peptide transmembrane transporter activity"/>
    <property type="evidence" value="ECO:0007669"/>
    <property type="project" value="TreeGrafter"/>
</dbReference>
<evidence type="ECO:0000256" key="2">
    <source>
        <dbReference type="ARBA" id="ARBA00005695"/>
    </source>
</evidence>
<dbReference type="Pfam" id="PF00496">
    <property type="entry name" value="SBP_bac_5"/>
    <property type="match status" value="1"/>
</dbReference>
<dbReference type="PANTHER" id="PTHR30290:SF10">
    <property type="entry name" value="PERIPLASMIC OLIGOPEPTIDE-BINDING PROTEIN-RELATED"/>
    <property type="match status" value="1"/>
</dbReference>
<name>A0A5Q0BGA8_9GAMM</name>
<evidence type="ECO:0000313" key="8">
    <source>
        <dbReference type="Proteomes" id="UP000325755"/>
    </source>
</evidence>
<dbReference type="PROSITE" id="PS51257">
    <property type="entry name" value="PROKAR_LIPOPROTEIN"/>
    <property type="match status" value="1"/>
</dbReference>
<organism evidence="7 8">
    <name type="scientific">Candidatus Methylospira mobilis</name>
    <dbReference type="NCBI Taxonomy" id="1808979"/>
    <lineage>
        <taxon>Bacteria</taxon>
        <taxon>Pseudomonadati</taxon>
        <taxon>Pseudomonadota</taxon>
        <taxon>Gammaproteobacteria</taxon>
        <taxon>Methylococcales</taxon>
        <taxon>Methylococcaceae</taxon>
        <taxon>Candidatus Methylospira</taxon>
    </lineage>
</organism>